<keyword evidence="2 5" id="KW-0812">Transmembrane</keyword>
<dbReference type="SUPFAM" id="SSF103473">
    <property type="entry name" value="MFS general substrate transporter"/>
    <property type="match status" value="1"/>
</dbReference>
<dbReference type="InterPro" id="IPR051788">
    <property type="entry name" value="MFS_Transporter"/>
</dbReference>
<feature type="domain" description="Major facilitator superfamily (MFS) profile" evidence="6">
    <location>
        <begin position="1"/>
        <end position="384"/>
    </location>
</feature>
<feature type="transmembrane region" description="Helical" evidence="5">
    <location>
        <begin position="141"/>
        <end position="161"/>
    </location>
</feature>
<dbReference type="InterPro" id="IPR020846">
    <property type="entry name" value="MFS_dom"/>
</dbReference>
<dbReference type="Pfam" id="PF07690">
    <property type="entry name" value="MFS_1"/>
    <property type="match status" value="1"/>
</dbReference>
<evidence type="ECO:0000313" key="8">
    <source>
        <dbReference type="Proteomes" id="UP000829517"/>
    </source>
</evidence>
<evidence type="ECO:0000256" key="4">
    <source>
        <dbReference type="ARBA" id="ARBA00023136"/>
    </source>
</evidence>
<keyword evidence="3 5" id="KW-1133">Transmembrane helix</keyword>
<feature type="transmembrane region" description="Helical" evidence="5">
    <location>
        <begin position="331"/>
        <end position="353"/>
    </location>
</feature>
<comment type="caution">
    <text evidence="7">The sequence shown here is derived from an EMBL/GenBank/DDBJ whole genome shotgun (WGS) entry which is preliminary data.</text>
</comment>
<name>A0ABS9J689_9FLAO</name>
<feature type="transmembrane region" description="Helical" evidence="5">
    <location>
        <begin position="207"/>
        <end position="225"/>
    </location>
</feature>
<evidence type="ECO:0000256" key="2">
    <source>
        <dbReference type="ARBA" id="ARBA00022692"/>
    </source>
</evidence>
<proteinExistence type="predicted"/>
<sequence length="384" mass="41387">MNSLQLILSNKKYFAPAWVFASLNIMFGTWAIYIPDIKSKLAISEGQLGIALFFFALGTLVFIPMTPIIIKKLGLGRATIIAVSLYAISFLLPFLANSYFILGASLFVVGLTSGFTDIAMNTLVSQVEKDENVTFMSASHGFFSLGGVIGAGIGSFLKLYLDAPLHHIMYVMCFVVLTNLILFKYYVHVKGSTEASGRLELKYLKPLIGLSVIGFLILASEGAIADWSSLYLENVTLTNSTILMGLGYTIFSATMTIGRFFGDYVSDKYGALKIIIGGAFIGVLGYAFVLTANTYAALLGFGLVGLGFSVIIPELFRLAGKVEGVEPAKGISFIAGISYVGFLSGPVILGFLADISSLRLSYTVLLFAAGVVFLTAFYLKQKKK</sequence>
<dbReference type="InterPro" id="IPR036259">
    <property type="entry name" value="MFS_trans_sf"/>
</dbReference>
<dbReference type="Gene3D" id="1.20.1250.20">
    <property type="entry name" value="MFS general substrate transporter like domains"/>
    <property type="match status" value="2"/>
</dbReference>
<comment type="subcellular location">
    <subcellularLocation>
        <location evidence="1">Membrane</location>
        <topology evidence="1">Multi-pass membrane protein</topology>
    </subcellularLocation>
</comment>
<protein>
    <submittedName>
        <fullName evidence="7">MFS transporter</fullName>
    </submittedName>
</protein>
<evidence type="ECO:0000256" key="3">
    <source>
        <dbReference type="ARBA" id="ARBA00022989"/>
    </source>
</evidence>
<dbReference type="Proteomes" id="UP000829517">
    <property type="component" value="Unassembled WGS sequence"/>
</dbReference>
<keyword evidence="4 5" id="KW-0472">Membrane</keyword>
<feature type="transmembrane region" description="Helical" evidence="5">
    <location>
        <begin position="270"/>
        <end position="289"/>
    </location>
</feature>
<feature type="transmembrane region" description="Helical" evidence="5">
    <location>
        <begin position="167"/>
        <end position="187"/>
    </location>
</feature>
<evidence type="ECO:0000256" key="1">
    <source>
        <dbReference type="ARBA" id="ARBA00004141"/>
    </source>
</evidence>
<feature type="transmembrane region" description="Helical" evidence="5">
    <location>
        <begin position="12"/>
        <end position="34"/>
    </location>
</feature>
<organism evidence="7 8">
    <name type="scientific">Joostella atrarenae</name>
    <dbReference type="NCBI Taxonomy" id="679257"/>
    <lineage>
        <taxon>Bacteria</taxon>
        <taxon>Pseudomonadati</taxon>
        <taxon>Bacteroidota</taxon>
        <taxon>Flavobacteriia</taxon>
        <taxon>Flavobacteriales</taxon>
        <taxon>Flavobacteriaceae</taxon>
        <taxon>Joostella</taxon>
    </lineage>
</organism>
<dbReference type="PANTHER" id="PTHR23514">
    <property type="entry name" value="BYPASS OF STOP CODON PROTEIN 6"/>
    <property type="match status" value="1"/>
</dbReference>
<gene>
    <name evidence="7" type="ORF">JM658_13490</name>
</gene>
<evidence type="ECO:0000313" key="7">
    <source>
        <dbReference type="EMBL" id="MCF8715843.1"/>
    </source>
</evidence>
<accession>A0ABS9J689</accession>
<feature type="transmembrane region" description="Helical" evidence="5">
    <location>
        <begin position="46"/>
        <end position="63"/>
    </location>
</feature>
<feature type="transmembrane region" description="Helical" evidence="5">
    <location>
        <begin position="75"/>
        <end position="94"/>
    </location>
</feature>
<keyword evidence="8" id="KW-1185">Reference proteome</keyword>
<evidence type="ECO:0000259" key="6">
    <source>
        <dbReference type="PROSITE" id="PS50850"/>
    </source>
</evidence>
<feature type="transmembrane region" description="Helical" evidence="5">
    <location>
        <begin position="237"/>
        <end position="258"/>
    </location>
</feature>
<dbReference type="PANTHER" id="PTHR23514:SF13">
    <property type="entry name" value="INNER MEMBRANE PROTEIN YBJJ"/>
    <property type="match status" value="1"/>
</dbReference>
<dbReference type="PROSITE" id="PS50850">
    <property type="entry name" value="MFS"/>
    <property type="match status" value="1"/>
</dbReference>
<evidence type="ECO:0000256" key="5">
    <source>
        <dbReference type="SAM" id="Phobius"/>
    </source>
</evidence>
<dbReference type="RefSeq" id="WP_236959807.1">
    <property type="nucleotide sequence ID" value="NZ_JAETXX010000010.1"/>
</dbReference>
<reference evidence="7 8" key="1">
    <citation type="submission" date="2021-01" db="EMBL/GenBank/DDBJ databases">
        <title>Genome sequencing of Joostella atrarenae M1-2 (= KCTC 23194).</title>
        <authorList>
            <person name="Zakaria M.R."/>
            <person name="Lam M.Q."/>
            <person name="Chong C.S."/>
        </authorList>
    </citation>
    <scope>NUCLEOTIDE SEQUENCE [LARGE SCALE GENOMIC DNA]</scope>
    <source>
        <strain evidence="7 8">M1-2</strain>
    </source>
</reference>
<feature type="transmembrane region" description="Helical" evidence="5">
    <location>
        <begin position="359"/>
        <end position="379"/>
    </location>
</feature>
<feature type="transmembrane region" description="Helical" evidence="5">
    <location>
        <begin position="295"/>
        <end position="319"/>
    </location>
</feature>
<dbReference type="EMBL" id="JAETXX010000010">
    <property type="protein sequence ID" value="MCF8715843.1"/>
    <property type="molecule type" value="Genomic_DNA"/>
</dbReference>
<dbReference type="InterPro" id="IPR011701">
    <property type="entry name" value="MFS"/>
</dbReference>
<dbReference type="CDD" id="cd17393">
    <property type="entry name" value="MFS_MosC_like"/>
    <property type="match status" value="1"/>
</dbReference>